<dbReference type="Pfam" id="PF00069">
    <property type="entry name" value="Pkinase"/>
    <property type="match status" value="1"/>
</dbReference>
<feature type="transmembrane region" description="Helical" evidence="9">
    <location>
        <begin position="386"/>
        <end position="406"/>
    </location>
</feature>
<accession>A0A139XDN9</accession>
<keyword evidence="12" id="KW-1185">Reference proteome</keyword>
<dbReference type="Gene3D" id="1.10.510.10">
    <property type="entry name" value="Transferase(Phosphotransferase) domain 1"/>
    <property type="match status" value="1"/>
</dbReference>
<dbReference type="InterPro" id="IPR011009">
    <property type="entry name" value="Kinase-like_dom_sf"/>
</dbReference>
<dbReference type="Proteomes" id="UP000076925">
    <property type="component" value="Unassembled WGS sequence"/>
</dbReference>
<name>A0A139XDN9_9CYAN</name>
<proteinExistence type="predicted"/>
<dbReference type="Gene3D" id="3.30.200.20">
    <property type="entry name" value="Phosphorylase Kinase, domain 1"/>
    <property type="match status" value="1"/>
</dbReference>
<dbReference type="SUPFAM" id="SSF56112">
    <property type="entry name" value="Protein kinase-like (PK-like)"/>
    <property type="match status" value="1"/>
</dbReference>
<evidence type="ECO:0000256" key="9">
    <source>
        <dbReference type="SAM" id="Phobius"/>
    </source>
</evidence>
<keyword evidence="2 11" id="KW-0723">Serine/threonine-protein kinase</keyword>
<dbReference type="RefSeq" id="WP_017749195.1">
    <property type="nucleotide sequence ID" value="NZ_KQ976354.1"/>
</dbReference>
<dbReference type="NCBIfam" id="NF045510">
    <property type="entry name" value="4Cys_prefix_kin"/>
    <property type="match status" value="1"/>
</dbReference>
<keyword evidence="6" id="KW-0067">ATP-binding</keyword>
<dbReference type="GO" id="GO:0004674">
    <property type="term" value="F:protein serine/threonine kinase activity"/>
    <property type="evidence" value="ECO:0007669"/>
    <property type="project" value="UniProtKB-KW"/>
</dbReference>
<dbReference type="EMBL" id="ANNX02000016">
    <property type="protein sequence ID" value="KYC42795.1"/>
    <property type="molecule type" value="Genomic_DNA"/>
</dbReference>
<evidence type="ECO:0000256" key="7">
    <source>
        <dbReference type="ARBA" id="ARBA00047899"/>
    </source>
</evidence>
<dbReference type="AlphaFoldDB" id="A0A139XDN9"/>
<feature type="transmembrane region" description="Helical" evidence="9">
    <location>
        <begin position="426"/>
        <end position="449"/>
    </location>
</feature>
<reference evidence="11 12" key="1">
    <citation type="journal article" date="2013" name="Genome Biol. Evol.">
        <title>Genomes of Stigonematalean cyanobacteria (subsection V) and the evolution of oxygenic photosynthesis from prokaryotes to plastids.</title>
        <authorList>
            <person name="Dagan T."/>
            <person name="Roettger M."/>
            <person name="Stucken K."/>
            <person name="Landan G."/>
            <person name="Koch R."/>
            <person name="Major P."/>
            <person name="Gould S.B."/>
            <person name="Goremykin V.V."/>
            <person name="Rippka R."/>
            <person name="Tandeau de Marsac N."/>
            <person name="Gugger M."/>
            <person name="Lockhart P.J."/>
            <person name="Allen J.F."/>
            <person name="Brune I."/>
            <person name="Maus I."/>
            <person name="Puhler A."/>
            <person name="Martin W.F."/>
        </authorList>
    </citation>
    <scope>NUCLEOTIDE SEQUENCE [LARGE SCALE GENOMIC DNA]</scope>
    <source>
        <strain evidence="11 12">PCC 7110</strain>
    </source>
</reference>
<keyword evidence="5 11" id="KW-0418">Kinase</keyword>
<evidence type="ECO:0000256" key="4">
    <source>
        <dbReference type="ARBA" id="ARBA00022741"/>
    </source>
</evidence>
<evidence type="ECO:0000256" key="2">
    <source>
        <dbReference type="ARBA" id="ARBA00022527"/>
    </source>
</evidence>
<dbReference type="InterPro" id="IPR000719">
    <property type="entry name" value="Prot_kinase_dom"/>
</dbReference>
<dbReference type="EC" id="2.7.11.1" evidence="1"/>
<sequence>MSHLNQSAIHCINPECPRPYPQLWGNKFCNSCGAPLQLLDRYIPLQPLGSGGFAQIYTVWDCKTQTEKVLKVLIESSPKALELFSQEAAVLARLRHPGVPKVETDGFFHIETLQTTSPQSKPCQLHCLVMEKISGQTLEELFQQYSHGCPQELVLNWLAQAMDILQELHSRKIIHRDIKPSNLMLRSSHSKGAGTKGDRLVLIDFGGAKQVSSNPFRNQSSSTRLYSTGYSPPEQIAGGVVGPPADFYALGRTTIEMLTGKSLTELANPATGELFWRNEVKISPQFADLLDDMIQEDVRSRPANAAILQKRLSKISQLPQPSVFSQIEKSVRQNLGQAGSLLSQVEDSLGKALSRSTQAAGKTTFFIVKTIVSVILACLDTLWTMILTGVGASLGAIAGFILASQISLDDYLAQFLSEQLFEATGISHTIFGSEILLFIGAGLGTAWGLTIAGGFGQRRRFVVASVMSVISYGFGWLVLQLMTPEQIPEGLVGLVLATVSLLTLGLGLRSHHIVYAFMAAFGTAIVFAFLVILGFPIHIFNFSISPSLGEILLPVIFFSFMGVLQSFWLGISHYLIVPGLRFLGWK</sequence>
<dbReference type="SMART" id="SM00220">
    <property type="entry name" value="S_TKc"/>
    <property type="match status" value="1"/>
</dbReference>
<evidence type="ECO:0000313" key="11">
    <source>
        <dbReference type="EMBL" id="KYC42795.1"/>
    </source>
</evidence>
<dbReference type="PROSITE" id="PS50011">
    <property type="entry name" value="PROTEIN_KINASE_DOM"/>
    <property type="match status" value="1"/>
</dbReference>
<feature type="transmembrane region" description="Helical" evidence="9">
    <location>
        <begin position="551"/>
        <end position="577"/>
    </location>
</feature>
<dbReference type="PANTHER" id="PTHR24363">
    <property type="entry name" value="SERINE/THREONINE PROTEIN KINASE"/>
    <property type="match status" value="1"/>
</dbReference>
<dbReference type="PANTHER" id="PTHR24363:SF0">
    <property type="entry name" value="SERINE_THREONINE KINASE LIKE DOMAIN CONTAINING 1"/>
    <property type="match status" value="1"/>
</dbReference>
<keyword evidence="4" id="KW-0547">Nucleotide-binding</keyword>
<evidence type="ECO:0000256" key="1">
    <source>
        <dbReference type="ARBA" id="ARBA00012513"/>
    </source>
</evidence>
<feature type="domain" description="Protein kinase" evidence="10">
    <location>
        <begin position="42"/>
        <end position="323"/>
    </location>
</feature>
<evidence type="ECO:0000256" key="8">
    <source>
        <dbReference type="ARBA" id="ARBA00048679"/>
    </source>
</evidence>
<feature type="transmembrane region" description="Helical" evidence="9">
    <location>
        <begin position="491"/>
        <end position="508"/>
    </location>
</feature>
<dbReference type="CDD" id="cd14014">
    <property type="entry name" value="STKc_PknB_like"/>
    <property type="match status" value="1"/>
</dbReference>
<feature type="transmembrane region" description="Helical" evidence="9">
    <location>
        <begin position="359"/>
        <end position="379"/>
    </location>
</feature>
<evidence type="ECO:0000313" key="12">
    <source>
        <dbReference type="Proteomes" id="UP000076925"/>
    </source>
</evidence>
<comment type="caution">
    <text evidence="11">The sequence shown here is derived from an EMBL/GenBank/DDBJ whole genome shotgun (WGS) entry which is preliminary data.</text>
</comment>
<dbReference type="GO" id="GO:0005524">
    <property type="term" value="F:ATP binding"/>
    <property type="evidence" value="ECO:0007669"/>
    <property type="project" value="UniProtKB-KW"/>
</dbReference>
<dbReference type="InterPro" id="IPR008271">
    <property type="entry name" value="Ser/Thr_kinase_AS"/>
</dbReference>
<feature type="transmembrane region" description="Helical" evidence="9">
    <location>
        <begin position="515"/>
        <end position="539"/>
    </location>
</feature>
<keyword evidence="9" id="KW-1133">Transmembrane helix</keyword>
<protein>
    <recommendedName>
        <fullName evidence="1">non-specific serine/threonine protein kinase</fullName>
        <ecNumber evidence="1">2.7.11.1</ecNumber>
    </recommendedName>
</protein>
<keyword evidence="3" id="KW-0808">Transferase</keyword>
<evidence type="ECO:0000259" key="10">
    <source>
        <dbReference type="PROSITE" id="PS50011"/>
    </source>
</evidence>
<dbReference type="OrthoDB" id="9762169at2"/>
<dbReference type="PROSITE" id="PS00108">
    <property type="entry name" value="PROTEIN_KINASE_ST"/>
    <property type="match status" value="1"/>
</dbReference>
<feature type="transmembrane region" description="Helical" evidence="9">
    <location>
        <begin position="461"/>
        <end position="479"/>
    </location>
</feature>
<evidence type="ECO:0000256" key="5">
    <source>
        <dbReference type="ARBA" id="ARBA00022777"/>
    </source>
</evidence>
<evidence type="ECO:0000256" key="3">
    <source>
        <dbReference type="ARBA" id="ARBA00022679"/>
    </source>
</evidence>
<evidence type="ECO:0000256" key="6">
    <source>
        <dbReference type="ARBA" id="ARBA00022840"/>
    </source>
</evidence>
<comment type="catalytic activity">
    <reaction evidence="7">
        <text>L-threonyl-[protein] + ATP = O-phospho-L-threonyl-[protein] + ADP + H(+)</text>
        <dbReference type="Rhea" id="RHEA:46608"/>
        <dbReference type="Rhea" id="RHEA-COMP:11060"/>
        <dbReference type="Rhea" id="RHEA-COMP:11605"/>
        <dbReference type="ChEBI" id="CHEBI:15378"/>
        <dbReference type="ChEBI" id="CHEBI:30013"/>
        <dbReference type="ChEBI" id="CHEBI:30616"/>
        <dbReference type="ChEBI" id="CHEBI:61977"/>
        <dbReference type="ChEBI" id="CHEBI:456216"/>
        <dbReference type="EC" id="2.7.11.1"/>
    </reaction>
</comment>
<keyword evidence="9" id="KW-0472">Membrane</keyword>
<keyword evidence="9" id="KW-0812">Transmembrane</keyword>
<organism evidence="11 12">
    <name type="scientific">Scytonema hofmannii PCC 7110</name>
    <dbReference type="NCBI Taxonomy" id="128403"/>
    <lineage>
        <taxon>Bacteria</taxon>
        <taxon>Bacillati</taxon>
        <taxon>Cyanobacteriota</taxon>
        <taxon>Cyanophyceae</taxon>
        <taxon>Nostocales</taxon>
        <taxon>Scytonemataceae</taxon>
        <taxon>Scytonema</taxon>
    </lineage>
</organism>
<comment type="catalytic activity">
    <reaction evidence="8">
        <text>L-seryl-[protein] + ATP = O-phospho-L-seryl-[protein] + ADP + H(+)</text>
        <dbReference type="Rhea" id="RHEA:17989"/>
        <dbReference type="Rhea" id="RHEA-COMP:9863"/>
        <dbReference type="Rhea" id="RHEA-COMP:11604"/>
        <dbReference type="ChEBI" id="CHEBI:15378"/>
        <dbReference type="ChEBI" id="CHEBI:29999"/>
        <dbReference type="ChEBI" id="CHEBI:30616"/>
        <dbReference type="ChEBI" id="CHEBI:83421"/>
        <dbReference type="ChEBI" id="CHEBI:456216"/>
        <dbReference type="EC" id="2.7.11.1"/>
    </reaction>
</comment>
<gene>
    <name evidence="11" type="ORF">WA1_11710</name>
</gene>
<dbReference type="STRING" id="128403.WA1_11710"/>